<evidence type="ECO:0000313" key="1">
    <source>
        <dbReference type="EMBL" id="QHS83345.1"/>
    </source>
</evidence>
<name>A0A6C0AVS7_9ZZZZ</name>
<protein>
    <submittedName>
        <fullName evidence="1">Uncharacterized protein</fullName>
    </submittedName>
</protein>
<dbReference type="EMBL" id="MN738752">
    <property type="protein sequence ID" value="QHS83345.1"/>
    <property type="molecule type" value="Genomic_DNA"/>
</dbReference>
<reference evidence="1" key="1">
    <citation type="journal article" date="2020" name="Nature">
        <title>Giant virus diversity and host interactions through global metagenomics.</title>
        <authorList>
            <person name="Schulz F."/>
            <person name="Roux S."/>
            <person name="Paez-Espino D."/>
            <person name="Jungbluth S."/>
            <person name="Walsh D.A."/>
            <person name="Denef V.J."/>
            <person name="McMahon K.D."/>
            <person name="Konstantinidis K.T."/>
            <person name="Eloe-Fadrosh E.A."/>
            <person name="Kyrpides N.C."/>
            <person name="Woyke T."/>
        </authorList>
    </citation>
    <scope>NUCLEOTIDE SEQUENCE</scope>
    <source>
        <strain evidence="1">GVMAG-S-ERX555943-30</strain>
    </source>
</reference>
<sequence>MEKRLNKKTECYLTEFKDNIRVKLSSLGFSENEKTQELMEFIYEYKRLQFDKEDVNKRQRIKNCIPNTNRCNAKIANGCQCTRQRKDNNIYCGTHDKGTPHGVIDEDSTEQLYTKHEVFVQEINGIVQYLDKQGNVYNTEDIQKNKENPEIVGRYLVNSDGTYQLNLY</sequence>
<accession>A0A6C0AVS7</accession>
<proteinExistence type="predicted"/>
<organism evidence="1">
    <name type="scientific">viral metagenome</name>
    <dbReference type="NCBI Taxonomy" id="1070528"/>
    <lineage>
        <taxon>unclassified sequences</taxon>
        <taxon>metagenomes</taxon>
        <taxon>organismal metagenomes</taxon>
    </lineage>
</organism>
<dbReference type="AlphaFoldDB" id="A0A6C0AVS7"/>